<sequence>MSAGAVVTQFSNLLSHMESLGPRLSSNIRPNRDQLDEIKRLNMRLKVALADIESHVGLLLSKAAPSAKELELASRIRSSKTTDQLSPSLTTMFRKNLVLIYLGPDESALDTTKVRTRKAKTRNRCEKLRAQSPHLILMWVMTLQPSAWIHPTVMTDSTFDFLIEELKADEFSQIPISIAKSLDCLKTEKPFTNCESFQVLVKSIHQSTEIEQDHTVRLKRKRSEQDTPTHSVLSKKETDLDKRQAEMIERRSKEIDYKMSSMPISKLPHFINRLSTAIESSEQWKWERKIFAENEQRLGGSVPDRTDCLHFFVPRDRSRDVSINLVVGRDAGLDLIYEAEVEIIRV</sequence>
<protein>
    <submittedName>
        <fullName evidence="2">Uncharacterized protein</fullName>
    </submittedName>
</protein>
<feature type="region of interest" description="Disordered" evidence="1">
    <location>
        <begin position="214"/>
        <end position="237"/>
    </location>
</feature>
<name>A0A5N6EAN4_9EURO</name>
<gene>
    <name evidence="2" type="ORF">BDV33DRAFT_210167</name>
</gene>
<evidence type="ECO:0000256" key="1">
    <source>
        <dbReference type="SAM" id="MobiDB-lite"/>
    </source>
</evidence>
<accession>A0A5N6EAN4</accession>
<organism evidence="2 3">
    <name type="scientific">Aspergillus novoparasiticus</name>
    <dbReference type="NCBI Taxonomy" id="986946"/>
    <lineage>
        <taxon>Eukaryota</taxon>
        <taxon>Fungi</taxon>
        <taxon>Dikarya</taxon>
        <taxon>Ascomycota</taxon>
        <taxon>Pezizomycotina</taxon>
        <taxon>Eurotiomycetes</taxon>
        <taxon>Eurotiomycetidae</taxon>
        <taxon>Eurotiales</taxon>
        <taxon>Aspergillaceae</taxon>
        <taxon>Aspergillus</taxon>
        <taxon>Aspergillus subgen. Circumdati</taxon>
    </lineage>
</organism>
<dbReference type="Proteomes" id="UP000326799">
    <property type="component" value="Unassembled WGS sequence"/>
</dbReference>
<keyword evidence="3" id="KW-1185">Reference proteome</keyword>
<evidence type="ECO:0000313" key="2">
    <source>
        <dbReference type="EMBL" id="KAB8213470.1"/>
    </source>
</evidence>
<evidence type="ECO:0000313" key="3">
    <source>
        <dbReference type="Proteomes" id="UP000326799"/>
    </source>
</evidence>
<dbReference type="EMBL" id="ML733607">
    <property type="protein sequence ID" value="KAB8213470.1"/>
    <property type="molecule type" value="Genomic_DNA"/>
</dbReference>
<reference evidence="2 3" key="1">
    <citation type="submission" date="2019-04" db="EMBL/GenBank/DDBJ databases">
        <title>Fungal friends and foes A comparative genomics study of 23 Aspergillus species from section Flavi.</title>
        <authorList>
            <consortium name="DOE Joint Genome Institute"/>
            <person name="Kjaerbolling I."/>
            <person name="Vesth T.C."/>
            <person name="Frisvad J.C."/>
            <person name="Nybo J.L."/>
            <person name="Theobald S."/>
            <person name="Kildgaard S."/>
            <person name="Petersen T.I."/>
            <person name="Kuo A."/>
            <person name="Sato A."/>
            <person name="Lyhne E.K."/>
            <person name="Kogle M.E."/>
            <person name="Wiebenga A."/>
            <person name="Kun R.S."/>
            <person name="Lubbers R.J."/>
            <person name="Makela M.R."/>
            <person name="Barry K."/>
            <person name="Chovatia M."/>
            <person name="Clum A."/>
            <person name="Daum C."/>
            <person name="Haridas S."/>
            <person name="He G."/>
            <person name="LaButti K."/>
            <person name="Lipzen A."/>
            <person name="Mondo S."/>
            <person name="Pangilinan J."/>
            <person name="Riley R."/>
            <person name="Salamov A."/>
            <person name="Simmons B.A."/>
            <person name="Magnuson J.K."/>
            <person name="Henrissat B."/>
            <person name="Mortensen U.H."/>
            <person name="Larsen T.O."/>
            <person name="De vries R.P."/>
            <person name="Grigoriev I.V."/>
            <person name="Machida M."/>
            <person name="Baker S.E."/>
            <person name="Andersen M.R."/>
        </authorList>
    </citation>
    <scope>NUCLEOTIDE SEQUENCE [LARGE SCALE GENOMIC DNA]</scope>
    <source>
        <strain evidence="2 3">CBS 126849</strain>
    </source>
</reference>
<dbReference type="AlphaFoldDB" id="A0A5N6EAN4"/>
<proteinExistence type="predicted"/>